<keyword evidence="2" id="KW-1185">Reference proteome</keyword>
<dbReference type="Proteomes" id="UP001055879">
    <property type="component" value="Linkage Group LG04"/>
</dbReference>
<sequence>MAVDRKRPALLSWNTRLLKERENFELKNDLIELANIYSENEVVKDLIENVKSVFKIAPQLLNSKSLNCIKQEEDEVEKNDEISFLKVFFVIIRNFCYYIIVFNRKNPSIEIIDNMKDNIRLKSKYGLVPKRLLNCFYEFLKDIDHPKKEKMKLLEKNIERLQMPWRTKGNNVDYIPEESKENNAQKKSIEKLRNKYATTILLHDLNEEKDKAMAEAYQWATNFTNNERRKMIKEGKLKIIYR</sequence>
<comment type="caution">
    <text evidence="1">The sequence shown here is derived from an EMBL/GenBank/DDBJ whole genome shotgun (WGS) entry which is preliminary data.</text>
</comment>
<protein>
    <submittedName>
        <fullName evidence="1">Uncharacterized protein</fullName>
    </submittedName>
</protein>
<reference evidence="2" key="1">
    <citation type="journal article" date="2022" name="Mol. Ecol. Resour.">
        <title>The genomes of chicory, endive, great burdock and yacon provide insights into Asteraceae palaeo-polyploidization history and plant inulin production.</title>
        <authorList>
            <person name="Fan W."/>
            <person name="Wang S."/>
            <person name="Wang H."/>
            <person name="Wang A."/>
            <person name="Jiang F."/>
            <person name="Liu H."/>
            <person name="Zhao H."/>
            <person name="Xu D."/>
            <person name="Zhang Y."/>
        </authorList>
    </citation>
    <scope>NUCLEOTIDE SEQUENCE [LARGE SCALE GENOMIC DNA]</scope>
    <source>
        <strain evidence="2">cv. Niubang</strain>
    </source>
</reference>
<proteinExistence type="predicted"/>
<name>A0ACB9CP34_ARCLA</name>
<accession>A0ACB9CP34</accession>
<dbReference type="EMBL" id="CM042050">
    <property type="protein sequence ID" value="KAI3736015.1"/>
    <property type="molecule type" value="Genomic_DNA"/>
</dbReference>
<evidence type="ECO:0000313" key="2">
    <source>
        <dbReference type="Proteomes" id="UP001055879"/>
    </source>
</evidence>
<reference evidence="1 2" key="2">
    <citation type="journal article" date="2022" name="Mol. Ecol. Resour.">
        <title>The genomes of chicory, endive, great burdock and yacon provide insights into Asteraceae paleo-polyploidization history and plant inulin production.</title>
        <authorList>
            <person name="Fan W."/>
            <person name="Wang S."/>
            <person name="Wang H."/>
            <person name="Wang A."/>
            <person name="Jiang F."/>
            <person name="Liu H."/>
            <person name="Zhao H."/>
            <person name="Xu D."/>
            <person name="Zhang Y."/>
        </authorList>
    </citation>
    <scope>NUCLEOTIDE SEQUENCE [LARGE SCALE GENOMIC DNA]</scope>
    <source>
        <strain evidence="2">cv. Niubang</strain>
    </source>
</reference>
<evidence type="ECO:0000313" key="1">
    <source>
        <dbReference type="EMBL" id="KAI3736015.1"/>
    </source>
</evidence>
<organism evidence="1 2">
    <name type="scientific">Arctium lappa</name>
    <name type="common">Greater burdock</name>
    <name type="synonym">Lappa major</name>
    <dbReference type="NCBI Taxonomy" id="4217"/>
    <lineage>
        <taxon>Eukaryota</taxon>
        <taxon>Viridiplantae</taxon>
        <taxon>Streptophyta</taxon>
        <taxon>Embryophyta</taxon>
        <taxon>Tracheophyta</taxon>
        <taxon>Spermatophyta</taxon>
        <taxon>Magnoliopsida</taxon>
        <taxon>eudicotyledons</taxon>
        <taxon>Gunneridae</taxon>
        <taxon>Pentapetalae</taxon>
        <taxon>asterids</taxon>
        <taxon>campanulids</taxon>
        <taxon>Asterales</taxon>
        <taxon>Asteraceae</taxon>
        <taxon>Carduoideae</taxon>
        <taxon>Cardueae</taxon>
        <taxon>Arctiinae</taxon>
        <taxon>Arctium</taxon>
    </lineage>
</organism>
<gene>
    <name evidence="1" type="ORF">L6452_15546</name>
</gene>